<evidence type="ECO:0000313" key="4">
    <source>
        <dbReference type="Proteomes" id="UP001139648"/>
    </source>
</evidence>
<evidence type="ECO:0000256" key="1">
    <source>
        <dbReference type="SAM" id="SignalP"/>
    </source>
</evidence>
<accession>A0A9X2GGA2</accession>
<dbReference type="PANTHER" id="PTHR47751:SF1">
    <property type="entry name" value="SUPERFAMILY HYDROLASE, PUTATIVE (AFU_ORTHOLOGUE AFUA_2G16580)-RELATED"/>
    <property type="match status" value="1"/>
</dbReference>
<dbReference type="Pfam" id="PF01738">
    <property type="entry name" value="DLH"/>
    <property type="match status" value="1"/>
</dbReference>
<feature type="domain" description="Dienelactone hydrolase" evidence="2">
    <location>
        <begin position="77"/>
        <end position="184"/>
    </location>
</feature>
<dbReference type="PANTHER" id="PTHR47751">
    <property type="entry name" value="SUPERFAMILY HYDROLASE, PUTATIVE (AFU_ORTHOLOGUE AFUA_2G16580)-RELATED"/>
    <property type="match status" value="1"/>
</dbReference>
<dbReference type="InterPro" id="IPR029058">
    <property type="entry name" value="AB_hydrolase_fold"/>
</dbReference>
<dbReference type="EMBL" id="JAMZEB010000002">
    <property type="protein sequence ID" value="MCP2357132.1"/>
    <property type="molecule type" value="Genomic_DNA"/>
</dbReference>
<dbReference type="AlphaFoldDB" id="A0A9X2GGA2"/>
<name>A0A9X2GGA2_9ACTN</name>
<gene>
    <name evidence="3" type="ORF">HD597_004152</name>
</gene>
<reference evidence="3" key="1">
    <citation type="submission" date="2022-06" db="EMBL/GenBank/DDBJ databases">
        <title>Sequencing the genomes of 1000 actinobacteria strains.</title>
        <authorList>
            <person name="Klenk H.-P."/>
        </authorList>
    </citation>
    <scope>NUCLEOTIDE SEQUENCE</scope>
    <source>
        <strain evidence="3">DSM 46694</strain>
    </source>
</reference>
<feature type="signal peptide" evidence="1">
    <location>
        <begin position="1"/>
        <end position="31"/>
    </location>
</feature>
<dbReference type="PROSITE" id="PS51318">
    <property type="entry name" value="TAT"/>
    <property type="match status" value="1"/>
</dbReference>
<dbReference type="GO" id="GO:0016787">
    <property type="term" value="F:hydrolase activity"/>
    <property type="evidence" value="ECO:0007669"/>
    <property type="project" value="InterPro"/>
</dbReference>
<keyword evidence="4" id="KW-1185">Reference proteome</keyword>
<keyword evidence="1" id="KW-0732">Signal</keyword>
<dbReference type="InterPro" id="IPR051411">
    <property type="entry name" value="Polyketide_trans_af380"/>
</dbReference>
<dbReference type="SUPFAM" id="SSF53474">
    <property type="entry name" value="alpha/beta-Hydrolases"/>
    <property type="match status" value="1"/>
</dbReference>
<feature type="chain" id="PRO_5040732379" evidence="1">
    <location>
        <begin position="32"/>
        <end position="218"/>
    </location>
</feature>
<protein>
    <submittedName>
        <fullName evidence="3">Fermentation-respiration switch protein FrsA (DUF1100 family)</fullName>
    </submittedName>
</protein>
<organism evidence="3 4">
    <name type="scientific">Nonomuraea thailandensis</name>
    <dbReference type="NCBI Taxonomy" id="1188745"/>
    <lineage>
        <taxon>Bacteria</taxon>
        <taxon>Bacillati</taxon>
        <taxon>Actinomycetota</taxon>
        <taxon>Actinomycetes</taxon>
        <taxon>Streptosporangiales</taxon>
        <taxon>Streptosporangiaceae</taxon>
        <taxon>Nonomuraea</taxon>
    </lineage>
</organism>
<dbReference type="InterPro" id="IPR006311">
    <property type="entry name" value="TAT_signal"/>
</dbReference>
<dbReference type="Gene3D" id="1.10.10.800">
    <property type="match status" value="1"/>
</dbReference>
<dbReference type="Gene3D" id="3.40.50.1820">
    <property type="entry name" value="alpha/beta hydrolase"/>
    <property type="match status" value="1"/>
</dbReference>
<proteinExistence type="predicted"/>
<evidence type="ECO:0000313" key="3">
    <source>
        <dbReference type="EMBL" id="MCP2357132.1"/>
    </source>
</evidence>
<sequence length="218" mass="22795">MTNTTSPLKRRPLLQAALAALLMSGCSSAAADPKPAASTAAAGAKTGHAEGAQSVTFPSDSVTIAGNLYRPPGFDASKEYPAIVVSHPWGGVKEQTAGLYARSMAKQGFITLAYDASHYGQSGGKPRNMEDPSHRVRDIRSAVTYLSNHQQVDANRIGTLGICAGGGYTIDEAQTDPRVRAVATVVAYDMGAAAREGIEGAPISYEQRRPSSRRSASS</sequence>
<dbReference type="InterPro" id="IPR002925">
    <property type="entry name" value="Dienelactn_hydro"/>
</dbReference>
<comment type="caution">
    <text evidence="3">The sequence shown here is derived from an EMBL/GenBank/DDBJ whole genome shotgun (WGS) entry which is preliminary data.</text>
</comment>
<evidence type="ECO:0000259" key="2">
    <source>
        <dbReference type="Pfam" id="PF01738"/>
    </source>
</evidence>
<dbReference type="Proteomes" id="UP001139648">
    <property type="component" value="Unassembled WGS sequence"/>
</dbReference>
<dbReference type="RefSeq" id="WP_253744265.1">
    <property type="nucleotide sequence ID" value="NZ_BAABKA010000103.1"/>
</dbReference>